<organism evidence="2">
    <name type="scientific">Chromera velia CCMP2878</name>
    <dbReference type="NCBI Taxonomy" id="1169474"/>
    <lineage>
        <taxon>Eukaryota</taxon>
        <taxon>Sar</taxon>
        <taxon>Alveolata</taxon>
        <taxon>Colpodellida</taxon>
        <taxon>Chromeraceae</taxon>
        <taxon>Chromera</taxon>
    </lineage>
</organism>
<reference evidence="2" key="1">
    <citation type="submission" date="2014-11" db="EMBL/GenBank/DDBJ databases">
        <authorList>
            <person name="Otto D Thomas"/>
            <person name="Naeem Raeece"/>
        </authorList>
    </citation>
    <scope>NUCLEOTIDE SEQUENCE</scope>
</reference>
<dbReference type="AlphaFoldDB" id="A0A0G4GZB2"/>
<feature type="chain" id="PRO_5005190885" evidence="1">
    <location>
        <begin position="22"/>
        <end position="217"/>
    </location>
</feature>
<keyword evidence="1" id="KW-0732">Signal</keyword>
<evidence type="ECO:0000256" key="1">
    <source>
        <dbReference type="SAM" id="SignalP"/>
    </source>
</evidence>
<feature type="signal peptide" evidence="1">
    <location>
        <begin position="1"/>
        <end position="21"/>
    </location>
</feature>
<accession>A0A0G4GZB2</accession>
<dbReference type="PROSITE" id="PS51257">
    <property type="entry name" value="PROKAR_LIPOPROTEIN"/>
    <property type="match status" value="1"/>
</dbReference>
<protein>
    <submittedName>
        <fullName evidence="2">Uncharacterized protein</fullName>
    </submittedName>
</protein>
<gene>
    <name evidence="2" type="ORF">Cvel_24016</name>
</gene>
<proteinExistence type="predicted"/>
<dbReference type="VEuPathDB" id="CryptoDB:Cvel_24016"/>
<name>A0A0G4GZB2_9ALVE</name>
<dbReference type="EMBL" id="CDMZ01001711">
    <property type="protein sequence ID" value="CEM36509.1"/>
    <property type="molecule type" value="Genomic_DNA"/>
</dbReference>
<evidence type="ECO:0000313" key="2">
    <source>
        <dbReference type="EMBL" id="CEM36509.1"/>
    </source>
</evidence>
<sequence length="217" mass="23746">MAVSRYLWMLVAALFTGCCVADDTPSPSAEEIESAKAAAEEAVKRIQSMTEAEAAEFNLQIAGVYRDSLTGVLEALQGARNNNATAVNEAITKFGNKQRELQALRPNGWFTTDIPKDWGEVAELHGGLVVDFKTHLDMTPEQLGSITHTAADLDAWAAFVETDDEMFESGCYDEDAEIVEIAEKPSSDHPWTNCCKVTCKNMKPHTIPATPVVHEEL</sequence>